<keyword evidence="3 6" id="KW-1133">Transmembrane helix</keyword>
<evidence type="ECO:0000256" key="6">
    <source>
        <dbReference type="SAM" id="Phobius"/>
    </source>
</evidence>
<evidence type="ECO:0000256" key="5">
    <source>
        <dbReference type="SAM" id="Coils"/>
    </source>
</evidence>
<comment type="caution">
    <text evidence="7">The sequence shown here is derived from an EMBL/GenBank/DDBJ whole genome shotgun (WGS) entry which is preliminary data.</text>
</comment>
<evidence type="ECO:0000256" key="1">
    <source>
        <dbReference type="ARBA" id="ARBA00004167"/>
    </source>
</evidence>
<proteinExistence type="predicted"/>
<keyword evidence="4 6" id="KW-0472">Membrane</keyword>
<dbReference type="PANTHER" id="PTHR30386">
    <property type="entry name" value="MEMBRANE FUSION SUBUNIT OF EMRAB-TOLC MULTIDRUG EFFLUX PUMP"/>
    <property type="match status" value="1"/>
</dbReference>
<feature type="transmembrane region" description="Helical" evidence="6">
    <location>
        <begin position="29"/>
        <end position="51"/>
    </location>
</feature>
<gene>
    <name evidence="7" type="ORF">HX018_17890</name>
</gene>
<name>A0ABT7NST6_9SPHI</name>
<keyword evidence="2 6" id="KW-0812">Transmembrane</keyword>
<protein>
    <submittedName>
        <fullName evidence="7">HlyD family efflux transporter periplasmic adaptor subunit</fullName>
    </submittedName>
</protein>
<evidence type="ECO:0000313" key="8">
    <source>
        <dbReference type="Proteomes" id="UP001170954"/>
    </source>
</evidence>
<dbReference type="PRINTS" id="PR01490">
    <property type="entry name" value="RTXTOXIND"/>
</dbReference>
<reference evidence="7" key="2">
    <citation type="journal article" date="2022" name="Sci. Total Environ.">
        <title>Prevalence, transmission, and molecular epidemiology of tet(X)-positive bacteria among humans, animals, and environmental niches in China: An epidemiological, and genomic-based study.</title>
        <authorList>
            <person name="Dong N."/>
            <person name="Zeng Y."/>
            <person name="Cai C."/>
            <person name="Sun C."/>
            <person name="Lu J."/>
            <person name="Liu C."/>
            <person name="Zhou H."/>
            <person name="Sun Q."/>
            <person name="Shu L."/>
            <person name="Wang H."/>
            <person name="Wang Y."/>
            <person name="Wang S."/>
            <person name="Wu C."/>
            <person name="Chan E.W."/>
            <person name="Chen G."/>
            <person name="Shen Z."/>
            <person name="Chen S."/>
            <person name="Zhang R."/>
        </authorList>
    </citation>
    <scope>NUCLEOTIDE SEQUENCE</scope>
    <source>
        <strain evidence="7">R1692</strain>
    </source>
</reference>
<evidence type="ECO:0000313" key="7">
    <source>
        <dbReference type="EMBL" id="MDM1050113.1"/>
    </source>
</evidence>
<accession>A0ABT7NST6</accession>
<keyword evidence="5" id="KW-0175">Coiled coil</keyword>
<dbReference type="RefSeq" id="WP_286652275.1">
    <property type="nucleotide sequence ID" value="NZ_JACAGK010000072.1"/>
</dbReference>
<feature type="coiled-coil region" evidence="5">
    <location>
        <begin position="174"/>
        <end position="246"/>
    </location>
</feature>
<dbReference type="EMBL" id="JACAGK010000072">
    <property type="protein sequence ID" value="MDM1050113.1"/>
    <property type="molecule type" value="Genomic_DNA"/>
</dbReference>
<evidence type="ECO:0000256" key="3">
    <source>
        <dbReference type="ARBA" id="ARBA00022989"/>
    </source>
</evidence>
<dbReference type="Proteomes" id="UP001170954">
    <property type="component" value="Unassembled WGS sequence"/>
</dbReference>
<dbReference type="InterPro" id="IPR050739">
    <property type="entry name" value="MFP"/>
</dbReference>
<dbReference type="PANTHER" id="PTHR30386:SF26">
    <property type="entry name" value="TRANSPORT PROTEIN COMB"/>
    <property type="match status" value="1"/>
</dbReference>
<reference evidence="7" key="1">
    <citation type="submission" date="2020-06" db="EMBL/GenBank/DDBJ databases">
        <authorList>
            <person name="Dong N."/>
        </authorList>
    </citation>
    <scope>NUCLEOTIDE SEQUENCE</scope>
    <source>
        <strain evidence="7">R1692</strain>
    </source>
</reference>
<evidence type="ECO:0000256" key="4">
    <source>
        <dbReference type="ARBA" id="ARBA00023136"/>
    </source>
</evidence>
<organism evidence="7 8">
    <name type="scientific">Sphingobacterium hotanense</name>
    <dbReference type="NCBI Taxonomy" id="649196"/>
    <lineage>
        <taxon>Bacteria</taxon>
        <taxon>Pseudomonadati</taxon>
        <taxon>Bacteroidota</taxon>
        <taxon>Sphingobacteriia</taxon>
        <taxon>Sphingobacteriales</taxon>
        <taxon>Sphingobacteriaceae</taxon>
        <taxon>Sphingobacterium</taxon>
    </lineage>
</organism>
<sequence>METNRNTLDNIHLRSEQVNDVLENPPHWLIRWGSTVICLLIVLFFTLACIIKYPEFIQGSIVISSQNPPEKIEATVNSRIEKIFVADQKTVKKGEPILVLQSNANHEDILRLKQLLDSVKSNSLAQFPVAFTSTFRLGEVQEDYTAFAKAVQDELLFAKLKPYDTEGLTAGKNINDYENRIANMKQQYTIEEAKMELTEKNYQRSEQLQQQGVILALDLENEKIRLLEQRKNFKNTQLSLAQLEESVLNFRKIQAGVQINKTKDESNYASGSILMLERLRKSIIQWERSFLIRASIDGKVSYSQFLGENQFVKAGSNLLSILPANRDIIIGQMLIAAQNQGKIQKDQRVLIKLDNYKYQEFGIVTGRIQSLSLTPDKDGKYYVEVALPNGLKTSYDKQLSFDQELTGNADIVTEELTLAQRILDQLRSVLKYQNND</sequence>
<comment type="subcellular location">
    <subcellularLocation>
        <location evidence="1">Membrane</location>
        <topology evidence="1">Single-pass membrane protein</topology>
    </subcellularLocation>
</comment>
<keyword evidence="8" id="KW-1185">Reference proteome</keyword>
<evidence type="ECO:0000256" key="2">
    <source>
        <dbReference type="ARBA" id="ARBA00022692"/>
    </source>
</evidence>